<keyword evidence="2" id="KW-0547">Nucleotide-binding</keyword>
<dbReference type="Pfam" id="PF12945">
    <property type="entry name" value="PilZNR"/>
    <property type="match status" value="1"/>
</dbReference>
<sequence>MHTTSLINHEKLAHPKPPSTADTVTTVNSIDALAMVEHGSELTLSITTPVGTKFLCKTAFIGTHSDTYLLIETPKISTDDLSYYFQQGFWIHIRAISSRGEGAKIHFRSQLLHTIQDPLALLVLSIPNAMQVTQLRQEPRYEVNLAARVICENQRSECEVRDLSKNGCRFITPPLSRHWQVGDHVSIDISTERQHSQGFSPLTGRICNLQRSIHHVRYGLKFDESGRESAKTLLGQLKFNGTKLMLTKSSQ</sequence>
<proteinExistence type="predicted"/>
<keyword evidence="7" id="KW-0282">Flagellum</keyword>
<evidence type="ECO:0000259" key="6">
    <source>
        <dbReference type="Pfam" id="PF12945"/>
    </source>
</evidence>
<dbReference type="InterPro" id="IPR009875">
    <property type="entry name" value="PilZ_domain"/>
</dbReference>
<keyword evidence="1" id="KW-0973">c-di-GMP</keyword>
<keyword evidence="3" id="KW-0975">Bacterial flagellum</keyword>
<keyword evidence="8" id="KW-1185">Reference proteome</keyword>
<evidence type="ECO:0000256" key="4">
    <source>
        <dbReference type="SAM" id="MobiDB-lite"/>
    </source>
</evidence>
<dbReference type="SUPFAM" id="SSF141371">
    <property type="entry name" value="PilZ domain-like"/>
    <property type="match status" value="2"/>
</dbReference>
<evidence type="ECO:0000313" key="8">
    <source>
        <dbReference type="Proteomes" id="UP000615796"/>
    </source>
</evidence>
<dbReference type="AlphaFoldDB" id="A0A9X0R846"/>
<feature type="domain" description="PilZ" evidence="5">
    <location>
        <begin position="134"/>
        <end position="237"/>
    </location>
</feature>
<gene>
    <name evidence="7" type="ORF">H8Q88_05915</name>
</gene>
<dbReference type="InterPro" id="IPR009926">
    <property type="entry name" value="T3SS_YcgR_PilZN"/>
</dbReference>
<protein>
    <submittedName>
        <fullName evidence="7">Flagellar brake protein</fullName>
    </submittedName>
</protein>
<evidence type="ECO:0000256" key="1">
    <source>
        <dbReference type="ARBA" id="ARBA00022636"/>
    </source>
</evidence>
<evidence type="ECO:0000256" key="3">
    <source>
        <dbReference type="ARBA" id="ARBA00023143"/>
    </source>
</evidence>
<organism evidence="7 8">
    <name type="scientific">Vibrio metschnikovii</name>
    <dbReference type="NCBI Taxonomy" id="28172"/>
    <lineage>
        <taxon>Bacteria</taxon>
        <taxon>Pseudomonadati</taxon>
        <taxon>Pseudomonadota</taxon>
        <taxon>Gammaproteobacteria</taxon>
        <taxon>Vibrionales</taxon>
        <taxon>Vibrionaceae</taxon>
        <taxon>Vibrio</taxon>
    </lineage>
</organism>
<dbReference type="GO" id="GO:0035438">
    <property type="term" value="F:cyclic-di-GMP binding"/>
    <property type="evidence" value="ECO:0007669"/>
    <property type="project" value="InterPro"/>
</dbReference>
<accession>A0A9X0R846</accession>
<evidence type="ECO:0000313" key="7">
    <source>
        <dbReference type="EMBL" id="MBC5850493.1"/>
    </source>
</evidence>
<dbReference type="Gene3D" id="2.30.110.10">
    <property type="entry name" value="Electron Transport, Fmn-binding Protein, Chain A"/>
    <property type="match status" value="1"/>
</dbReference>
<reference evidence="7" key="1">
    <citation type="submission" date="2020-08" db="EMBL/GenBank/DDBJ databases">
        <title>Genome Sequencing and Pan-Genome Analysis of Migratory bird Vibrio Strains, Inner Mongolia.</title>
        <authorList>
            <person name="Zheng L."/>
        </authorList>
    </citation>
    <scope>NUCLEOTIDE SEQUENCE</scope>
    <source>
        <strain evidence="7">M13F</strain>
    </source>
</reference>
<evidence type="ECO:0000256" key="2">
    <source>
        <dbReference type="ARBA" id="ARBA00022741"/>
    </source>
</evidence>
<dbReference type="Proteomes" id="UP000615796">
    <property type="component" value="Unassembled WGS sequence"/>
</dbReference>
<keyword evidence="7" id="KW-0966">Cell projection</keyword>
<dbReference type="Gene3D" id="2.40.10.220">
    <property type="entry name" value="predicted glycosyltransferase like domains"/>
    <property type="match status" value="1"/>
</dbReference>
<comment type="caution">
    <text evidence="7">The sequence shown here is derived from an EMBL/GenBank/DDBJ whole genome shotgun (WGS) entry which is preliminary data.</text>
</comment>
<feature type="region of interest" description="Disordered" evidence="4">
    <location>
        <begin position="1"/>
        <end position="20"/>
    </location>
</feature>
<feature type="domain" description="Type III secretion system flagellar brake protein YcgR PilZN" evidence="6">
    <location>
        <begin position="38"/>
        <end position="127"/>
    </location>
</feature>
<dbReference type="InterPro" id="IPR012349">
    <property type="entry name" value="Split_barrel_FMN-bd"/>
</dbReference>
<name>A0A9X0R846_VIBME</name>
<keyword evidence="7" id="KW-0969">Cilium</keyword>
<evidence type="ECO:0000259" key="5">
    <source>
        <dbReference type="Pfam" id="PF07238"/>
    </source>
</evidence>
<dbReference type="EMBL" id="JACRUP010000002">
    <property type="protein sequence ID" value="MBC5850493.1"/>
    <property type="molecule type" value="Genomic_DNA"/>
</dbReference>
<dbReference type="Pfam" id="PF07238">
    <property type="entry name" value="PilZ"/>
    <property type="match status" value="1"/>
</dbReference>